<dbReference type="GO" id="GO:0032991">
    <property type="term" value="C:protein-containing complex"/>
    <property type="evidence" value="ECO:0007669"/>
    <property type="project" value="TreeGrafter"/>
</dbReference>
<sequence length="1212" mass="139116">NFFQLLTILKGPSNQKSSSVDLFKMEYLSHKSVSDKKWKQYQLLQIPFLCGTSSVFSHIEHEKDNFLKKVCSTEDKDYFSSDNETTAERDNKEKNNSSSIIPTLKPFKSIQQLKIPNFQLPSISNKINSKMPSTNLEEMDWKNFKGQPSLMQSKQLHGVQKMSEVEKQKLQNDKSSVKASTVGSEFKEKNYPSISKEEHSALAEGGKVSVTYFRDNSSDIECNQIFAENCFKDKVLENSDGDDDQKSKIHIYISAKNIQNEKCVSCNDLLKRMGRKSSNEKAGTFHIQTSIPVITETLEKNKLDTHCGVHNSSGDISLYEAESKLSAKEILDFKRYLTKNIIFESHFAPIIVQNFPDKKVSCNIFRGKKMFKLKFSFQNMLFGWLRTWTESLYRDMPTCQENSVTHWFHFCETLNEQCDAQELVKSNTNRNHKNKICICLLAIISKHLKVKLIKTILASFFNSTDTLLPIGGKSMPVEKHPLRGRKQDQLNSYTDNTLRQNTEFHKKNETYPGFVSSKFLESIGFELHNQCQRRHFSRSLGEEEFTFPKRGAFLHNQKSELYKGRYVRKHHLLSRGSEGLSTYLRSISHKNGMKKQILVAKCLILLQDTFDCSSLDKMYCYNITKIQYLIGANLRFWSYFPAHSQLKFEKVNSKCTNQEILVTTVKQQKKKPSKMFNRSFHGERFRAFPFVLCENEKRETTGCRNCITSTNEVTNEVTYTMKKYLGTSSCINADRRECVRSKELQTNSHNFLSKKYFSIFDTYEKIPLTTDSEDFDQIPFVIQDNSVKKKLSEENAVTSSKEVPNLPAKSNDALILPEQSKTTMEKFISLLLKDSQTNQPEFCKKIDTYSPHLANQKEKVDQNPYLNFENLFPSSSNVYQSITLPLDSSSFVNKDRVVSEDGHCRSSSSAGKQKQSEKNHATIQYPSTGSPAMPDTYLQLQGKETVQFSLQGHTQTNKAVNLEPEEINDEQMHVTNESQCETVMNDLIMSYSEDESKTFIAAEEELKMHLTVMNNGCLEDVKDKYLPLENKITYEFELKRRFDLVLEELHMFHEISKGNENNLSSLETNSHKNYCELNNSEGLDENVTSVPQKKLCISSPISGTIEGQNITDSSGSSLNEKISNENEDQKVSKEYCISRLPSEELLHLAIAEGKHMKLLAIVLISKLKFQTIFGYFLSHEVIRVQPLKTCKGPIRIGLSRKARPKQLHPYLK</sequence>
<dbReference type="Ensembl" id="ENSANIT00000019066.1">
    <property type="protein sequence ID" value="ENSANIP00000018450.1"/>
    <property type="gene ID" value="ENSANIG00000012538.1"/>
</dbReference>
<name>A0A8B9NFT5_9AVES</name>
<accession>A0A8B9NFT5</accession>
<protein>
    <recommendedName>
        <fullName evidence="2">RAD51 interacting motif domain-containing protein</fullName>
    </recommendedName>
</protein>
<dbReference type="InterPro" id="IPR053355">
    <property type="entry name" value="RAD51-associated"/>
</dbReference>
<feature type="region of interest" description="Disordered" evidence="1">
    <location>
        <begin position="897"/>
        <end position="935"/>
    </location>
</feature>
<dbReference type="Pfam" id="PF15696">
    <property type="entry name" value="RAD51_interact"/>
    <property type="match status" value="1"/>
</dbReference>
<dbReference type="AlphaFoldDB" id="A0A8B9NFT5"/>
<feature type="compositionally biased region" description="Basic and acidic residues" evidence="1">
    <location>
        <begin position="86"/>
        <end position="95"/>
    </location>
</feature>
<evidence type="ECO:0000313" key="4">
    <source>
        <dbReference type="Proteomes" id="UP000694541"/>
    </source>
</evidence>
<evidence type="ECO:0000259" key="2">
    <source>
        <dbReference type="Pfam" id="PF15696"/>
    </source>
</evidence>
<organism evidence="3 4">
    <name type="scientific">Accipiter nisus</name>
    <name type="common">Eurasian sparrowhawk</name>
    <dbReference type="NCBI Taxonomy" id="211598"/>
    <lineage>
        <taxon>Eukaryota</taxon>
        <taxon>Metazoa</taxon>
        <taxon>Chordata</taxon>
        <taxon>Craniata</taxon>
        <taxon>Vertebrata</taxon>
        <taxon>Euteleostomi</taxon>
        <taxon>Archelosauria</taxon>
        <taxon>Archosauria</taxon>
        <taxon>Dinosauria</taxon>
        <taxon>Saurischia</taxon>
        <taxon>Theropoda</taxon>
        <taxon>Coelurosauria</taxon>
        <taxon>Aves</taxon>
        <taxon>Neognathae</taxon>
        <taxon>Neoaves</taxon>
        <taxon>Telluraves</taxon>
        <taxon>Accipitrimorphae</taxon>
        <taxon>Accipitriformes</taxon>
        <taxon>Accipitridae</taxon>
        <taxon>Accipitrinae</taxon>
        <taxon>Accipiter</taxon>
    </lineage>
</organism>
<evidence type="ECO:0000313" key="3">
    <source>
        <dbReference type="Ensembl" id="ENSANIP00000018450.1"/>
    </source>
</evidence>
<dbReference type="InterPro" id="IPR031419">
    <property type="entry name" value="RAD51_interact"/>
</dbReference>
<dbReference type="PANTHER" id="PTHR39229:SF1">
    <property type="entry name" value="RAD51-ASSOCIATED PROTEIN 2"/>
    <property type="match status" value="1"/>
</dbReference>
<feature type="domain" description="RAD51 interacting motif" evidence="2">
    <location>
        <begin position="1175"/>
        <end position="1211"/>
    </location>
</feature>
<proteinExistence type="predicted"/>
<dbReference type="Proteomes" id="UP000694541">
    <property type="component" value="Unplaced"/>
</dbReference>
<evidence type="ECO:0000256" key="1">
    <source>
        <dbReference type="SAM" id="MobiDB-lite"/>
    </source>
</evidence>
<dbReference type="PANTHER" id="PTHR39229">
    <property type="entry name" value="MCG1037962"/>
    <property type="match status" value="1"/>
</dbReference>
<reference evidence="3" key="1">
    <citation type="submission" date="2025-08" db="UniProtKB">
        <authorList>
            <consortium name="Ensembl"/>
        </authorList>
    </citation>
    <scope>IDENTIFICATION</scope>
</reference>
<feature type="region of interest" description="Disordered" evidence="1">
    <location>
        <begin position="78"/>
        <end position="100"/>
    </location>
</feature>
<reference evidence="3" key="2">
    <citation type="submission" date="2025-09" db="UniProtKB">
        <authorList>
            <consortium name="Ensembl"/>
        </authorList>
    </citation>
    <scope>IDENTIFICATION</scope>
</reference>
<keyword evidence="4" id="KW-1185">Reference proteome</keyword>
<feature type="compositionally biased region" description="Polar residues" evidence="1">
    <location>
        <begin position="921"/>
        <end position="930"/>
    </location>
</feature>